<sequence>MVYSSPVPPGRARQFASAGVILWVLSQAIFLMGCAPTDLHVPPVFENTPLQDDLDQEVRRSGTTLRVHFGWGDEPGEKGELRAHAFRRRPLFFLPRSNPALESSSATEGLRARGGVPPEGIALLPDPDRQEALRDALVWLQEGRDGPSLVVVLGESSLSPQELDSLALLAGESLLILEEDTDASRIVGEIVRRAIGNSDNSDNADEGGVTGLLVLGGANSAGVLRHLPEAFLREGLAVPEVVTESLFRATASRLRTAGLPLAGAIVLDLARALKEQVSRELPGKSGEIIYVPAVFYRY</sequence>
<dbReference type="AlphaFoldDB" id="A0A1N6WEP9"/>
<proteinExistence type="predicted"/>
<keyword evidence="2" id="KW-1185">Reference proteome</keyword>
<reference evidence="1 2" key="1">
    <citation type="submission" date="2017-01" db="EMBL/GenBank/DDBJ databases">
        <authorList>
            <person name="Mah S.A."/>
            <person name="Swanson W.J."/>
            <person name="Moy G.W."/>
            <person name="Vacquier V.D."/>
        </authorList>
    </citation>
    <scope>NUCLEOTIDE SEQUENCE [LARGE SCALE GENOMIC DNA]</scope>
    <source>
        <strain evidence="1 2">ASpG1</strain>
    </source>
</reference>
<evidence type="ECO:0000313" key="2">
    <source>
        <dbReference type="Proteomes" id="UP000186400"/>
    </source>
</evidence>
<name>A0A1N6WEP9_9SPIO</name>
<dbReference type="Proteomes" id="UP000186400">
    <property type="component" value="Unassembled WGS sequence"/>
</dbReference>
<protein>
    <submittedName>
        <fullName evidence="1">Uncharacterized protein</fullName>
    </submittedName>
</protein>
<evidence type="ECO:0000313" key="1">
    <source>
        <dbReference type="EMBL" id="SIQ88544.1"/>
    </source>
</evidence>
<organism evidence="1 2">
    <name type="scientific">Alkalispirochaeta americana</name>
    <dbReference type="NCBI Taxonomy" id="159291"/>
    <lineage>
        <taxon>Bacteria</taxon>
        <taxon>Pseudomonadati</taxon>
        <taxon>Spirochaetota</taxon>
        <taxon>Spirochaetia</taxon>
        <taxon>Spirochaetales</taxon>
        <taxon>Spirochaetaceae</taxon>
        <taxon>Alkalispirochaeta</taxon>
    </lineage>
</organism>
<accession>A0A1N6WEP9</accession>
<dbReference type="EMBL" id="FTMS01000017">
    <property type="protein sequence ID" value="SIQ88544.1"/>
    <property type="molecule type" value="Genomic_DNA"/>
</dbReference>
<gene>
    <name evidence="1" type="ORF">SAMN05920897_11740</name>
</gene>
<dbReference type="STRING" id="159291.SAMN05920897_11740"/>